<name>A0A0A0IBY8_CLONO</name>
<evidence type="ECO:0000313" key="5">
    <source>
        <dbReference type="Proteomes" id="UP000030012"/>
    </source>
</evidence>
<keyword evidence="2" id="KW-0464">Manganese</keyword>
<evidence type="ECO:0000259" key="3">
    <source>
        <dbReference type="Pfam" id="PF07687"/>
    </source>
</evidence>
<dbReference type="InterPro" id="IPR011650">
    <property type="entry name" value="Peptidase_M20_dimer"/>
</dbReference>
<evidence type="ECO:0000256" key="1">
    <source>
        <dbReference type="ARBA" id="ARBA00022801"/>
    </source>
</evidence>
<dbReference type="EMBL" id="JENJ01000006">
    <property type="protein sequence ID" value="KGM97856.1"/>
    <property type="molecule type" value="Genomic_DNA"/>
</dbReference>
<dbReference type="Pfam" id="PF07687">
    <property type="entry name" value="M20_dimer"/>
    <property type="match status" value="1"/>
</dbReference>
<proteinExistence type="predicted"/>
<dbReference type="OrthoDB" id="9776731at2"/>
<dbReference type="InterPro" id="IPR002933">
    <property type="entry name" value="Peptidase_M20"/>
</dbReference>
<dbReference type="PIRSF" id="PIRSF005962">
    <property type="entry name" value="Pept_M20D_amidohydro"/>
    <property type="match status" value="1"/>
</dbReference>
<dbReference type="PANTHER" id="PTHR11014:SF63">
    <property type="entry name" value="METALLOPEPTIDASE, PUTATIVE (AFU_ORTHOLOGUE AFUA_6G09600)-RELATED"/>
    <property type="match status" value="1"/>
</dbReference>
<dbReference type="SUPFAM" id="SSF55031">
    <property type="entry name" value="Bacterial exopeptidase dimerisation domain"/>
    <property type="match status" value="1"/>
</dbReference>
<keyword evidence="2" id="KW-0479">Metal-binding</keyword>
<feature type="binding site" evidence="2">
    <location>
        <position position="162"/>
    </location>
    <ligand>
        <name>Mn(2+)</name>
        <dbReference type="ChEBI" id="CHEBI:29035"/>
        <label>2</label>
    </ligand>
</feature>
<dbReference type="CDD" id="cd03886">
    <property type="entry name" value="M20_Acy1"/>
    <property type="match status" value="1"/>
</dbReference>
<dbReference type="Gene3D" id="3.30.70.360">
    <property type="match status" value="1"/>
</dbReference>
<dbReference type="AlphaFoldDB" id="A0A0A0IBY8"/>
<dbReference type="PANTHER" id="PTHR11014">
    <property type="entry name" value="PEPTIDASE M20 FAMILY MEMBER"/>
    <property type="match status" value="1"/>
</dbReference>
<comment type="cofactor">
    <cofactor evidence="2">
        <name>Mn(2+)</name>
        <dbReference type="ChEBI" id="CHEBI:29035"/>
    </cofactor>
    <text evidence="2">The Mn(2+) ion enhances activity.</text>
</comment>
<organism evidence="4 5">
    <name type="scientific">Clostridium novyi A str. 4552</name>
    <dbReference type="NCBI Taxonomy" id="1444289"/>
    <lineage>
        <taxon>Bacteria</taxon>
        <taxon>Bacillati</taxon>
        <taxon>Bacillota</taxon>
        <taxon>Clostridia</taxon>
        <taxon>Eubacteriales</taxon>
        <taxon>Clostridiaceae</taxon>
        <taxon>Clostridium</taxon>
    </lineage>
</organism>
<dbReference type="InterPro" id="IPR017439">
    <property type="entry name" value="Amidohydrolase"/>
</dbReference>
<keyword evidence="1" id="KW-0378">Hydrolase</keyword>
<comment type="caution">
    <text evidence="4">The sequence shown here is derived from an EMBL/GenBank/DDBJ whole genome shotgun (WGS) entry which is preliminary data.</text>
</comment>
<reference evidence="4 5" key="1">
    <citation type="submission" date="2014-01" db="EMBL/GenBank/DDBJ databases">
        <title>Plasmidome dynamics in the species complex Clostridium novyi sensu lato converts strains of independent lineages into distinctly different pathogens.</title>
        <authorList>
            <person name="Skarin H."/>
            <person name="Segerman B."/>
        </authorList>
    </citation>
    <scope>NUCLEOTIDE SEQUENCE [LARGE SCALE GENOMIC DNA]</scope>
    <source>
        <strain evidence="4 5">4552</strain>
    </source>
</reference>
<feature type="binding site" evidence="2">
    <location>
        <position position="102"/>
    </location>
    <ligand>
        <name>Mn(2+)</name>
        <dbReference type="ChEBI" id="CHEBI:29035"/>
        <label>2</label>
    </ligand>
</feature>
<dbReference type="InterPro" id="IPR036264">
    <property type="entry name" value="Bact_exopeptidase_dim_dom"/>
</dbReference>
<sequence>MNKIMNQAKSIKNDLIDYRRTIHSNPEVGCELPKTKAYVMDKLREFGYNPREICESGIVATIEGNKKGKTFLLRADMDGLPMEEATECDFKSTNGCMHSCGHDIHTAMLLGAAKLLKENQDEIEGTVKLVFQPDEEGFTGAKRMLEAGVLENPKVDAAMAMHVSSGTPSNTVLCGLGTTIAGCIRFRIVVKGTGCHGAMPELGVDPINIASHIYISLQEIISREISALQSAVLTIGKFVAGETGNIIPSEVIMEGTIRSLNKEVGEFIFNRMNDVVVSTAKMFRGEAELIKLPSVPPLINDINLSKEVTSYVEDLIGKDSVILFEQGGMASEDFAFYSEEIPSVYLMIGAGSKDENSLYGEPMHNKKVVFNEDILVTGAAMHTYCAISWLKNNKENA</sequence>
<dbReference type="GO" id="GO:0050118">
    <property type="term" value="F:N-acetyldiaminopimelate deacetylase activity"/>
    <property type="evidence" value="ECO:0007669"/>
    <property type="project" value="UniProtKB-ARBA"/>
</dbReference>
<dbReference type="NCBIfam" id="TIGR01891">
    <property type="entry name" value="amidohydrolases"/>
    <property type="match status" value="1"/>
</dbReference>
<dbReference type="GO" id="GO:0046872">
    <property type="term" value="F:metal ion binding"/>
    <property type="evidence" value="ECO:0007669"/>
    <property type="project" value="UniProtKB-KW"/>
</dbReference>
<dbReference type="Pfam" id="PF01546">
    <property type="entry name" value="Peptidase_M20"/>
    <property type="match status" value="1"/>
</dbReference>
<gene>
    <name evidence="4" type="ORF">Z968_02350</name>
</gene>
<dbReference type="GO" id="GO:0019877">
    <property type="term" value="P:diaminopimelate biosynthetic process"/>
    <property type="evidence" value="ECO:0007669"/>
    <property type="project" value="UniProtKB-ARBA"/>
</dbReference>
<feature type="binding site" evidence="2">
    <location>
        <position position="364"/>
    </location>
    <ligand>
        <name>Mn(2+)</name>
        <dbReference type="ChEBI" id="CHEBI:29035"/>
        <label>2</label>
    </ligand>
</feature>
<dbReference type="RefSeq" id="WP_039252781.1">
    <property type="nucleotide sequence ID" value="NZ_JENJ01000006.1"/>
</dbReference>
<feature type="binding site" evidence="2">
    <location>
        <position position="136"/>
    </location>
    <ligand>
        <name>Mn(2+)</name>
        <dbReference type="ChEBI" id="CHEBI:29035"/>
        <label>2</label>
    </ligand>
</feature>
<feature type="domain" description="Peptidase M20 dimerisation" evidence="3">
    <location>
        <begin position="182"/>
        <end position="277"/>
    </location>
</feature>
<evidence type="ECO:0000313" key="4">
    <source>
        <dbReference type="EMBL" id="KGM97856.1"/>
    </source>
</evidence>
<dbReference type="Gene3D" id="3.40.630.10">
    <property type="entry name" value="Zn peptidases"/>
    <property type="match status" value="1"/>
</dbReference>
<dbReference type="SUPFAM" id="SSF53187">
    <property type="entry name" value="Zn-dependent exopeptidases"/>
    <property type="match status" value="1"/>
</dbReference>
<evidence type="ECO:0000256" key="2">
    <source>
        <dbReference type="PIRSR" id="PIRSR005962-1"/>
    </source>
</evidence>
<dbReference type="FunFam" id="3.30.70.360:FF:000001">
    <property type="entry name" value="N-acetyldiaminopimelate deacetylase"/>
    <property type="match status" value="1"/>
</dbReference>
<feature type="binding site" evidence="2">
    <location>
        <position position="100"/>
    </location>
    <ligand>
        <name>Mn(2+)</name>
        <dbReference type="ChEBI" id="CHEBI:29035"/>
        <label>2</label>
    </ligand>
</feature>
<dbReference type="Proteomes" id="UP000030012">
    <property type="component" value="Unassembled WGS sequence"/>
</dbReference>
<accession>A0A0A0IBY8</accession>
<protein>
    <submittedName>
        <fullName evidence="4">Peptidase M20</fullName>
    </submittedName>
</protein>